<proteinExistence type="predicted"/>
<dbReference type="InterPro" id="IPR035412">
    <property type="entry name" value="Terminase_L_N"/>
</dbReference>
<dbReference type="RefSeq" id="WP_205094868.1">
    <property type="nucleotide sequence ID" value="NZ_JACLYZ010000006.1"/>
</dbReference>
<name>A0ABS2DYI7_9BACT</name>
<dbReference type="Gene3D" id="3.40.50.300">
    <property type="entry name" value="P-loop containing nucleotide triphosphate hydrolases"/>
    <property type="match status" value="1"/>
</dbReference>
<organism evidence="2 3">
    <name type="scientific">Mediterranea massiliensis</name>
    <dbReference type="NCBI Taxonomy" id="1841865"/>
    <lineage>
        <taxon>Bacteria</taxon>
        <taxon>Pseudomonadati</taxon>
        <taxon>Bacteroidota</taxon>
        <taxon>Bacteroidia</taxon>
        <taxon>Bacteroidales</taxon>
        <taxon>Bacteroidaceae</taxon>
        <taxon>Mediterranea</taxon>
    </lineage>
</organism>
<dbReference type="InterPro" id="IPR027417">
    <property type="entry name" value="P-loop_NTPase"/>
</dbReference>
<gene>
    <name evidence="2" type="ORF">H7U35_04250</name>
</gene>
<evidence type="ECO:0000313" key="3">
    <source>
        <dbReference type="Proteomes" id="UP000766986"/>
    </source>
</evidence>
<comment type="caution">
    <text evidence="2">The sequence shown here is derived from an EMBL/GenBank/DDBJ whole genome shotgun (WGS) entry which is preliminary data.</text>
</comment>
<feature type="domain" description="Phage terminase large subunit N-terminal" evidence="1">
    <location>
        <begin position="53"/>
        <end position="243"/>
    </location>
</feature>
<dbReference type="Pfam" id="PF04466">
    <property type="entry name" value="Terminase_3"/>
    <property type="match status" value="1"/>
</dbReference>
<evidence type="ECO:0000313" key="2">
    <source>
        <dbReference type="EMBL" id="MBM6734441.1"/>
    </source>
</evidence>
<protein>
    <submittedName>
        <fullName evidence="2">Phage portal protein</fullName>
    </submittedName>
</protein>
<reference evidence="2 3" key="1">
    <citation type="journal article" date="2021" name="Sci. Rep.">
        <title>The distribution of antibiotic resistance genes in chicken gut microbiota commensals.</title>
        <authorList>
            <person name="Juricova H."/>
            <person name="Matiasovicova J."/>
            <person name="Kubasova T."/>
            <person name="Cejkova D."/>
            <person name="Rychlik I."/>
        </authorList>
    </citation>
    <scope>NUCLEOTIDE SEQUENCE [LARGE SCALE GENOMIC DNA]</scope>
    <source>
        <strain evidence="2 3">An772</strain>
    </source>
</reference>
<dbReference type="EMBL" id="JACLYZ010000006">
    <property type="protein sequence ID" value="MBM6734441.1"/>
    <property type="molecule type" value="Genomic_DNA"/>
</dbReference>
<dbReference type="Proteomes" id="UP000766986">
    <property type="component" value="Unassembled WGS sequence"/>
</dbReference>
<dbReference type="Gene3D" id="3.30.420.240">
    <property type="match status" value="1"/>
</dbReference>
<keyword evidence="3" id="KW-1185">Reference proteome</keyword>
<accession>A0ABS2DYI7</accession>
<sequence length="477" mass="54857">MARSSKAIIVPIGLAVKVELFKRGCFDFIVCRDGKRHDKQADALRILTDTEHVEILYGGAAGGAKSWTGAAWLIFMCLCYPGTKWFIGRAELKRITQSTLITFYQVCARFGVHESLYKYNANLNYIEFYNGSRIDFLDLQYKPGDPLYERYGSIEFTGGWIEEGGEVNFGAYDTLKTRVGRFKNEEYGLRRKLFITCNPKKNWMYDLFYKPFTTGKLPEYKYYISCLVQENPFIDPDYIEGLKTTSDKVKFERLFKGNWEYDDNPNSLCSYDAIMAIFGNRIAKKTGTHYLTGDIARFGADYARIAVWDGWNIIDLKSFPVSKTTDIQAYIIRCQKKYRIPNYRCIVDEDGVGGGVVDSCNIQGFVNNSRALKDENYQNLQAQCGYKLAEHINASDVGINEDLVSQADKEQIARELEQLQTWKPDDDGSLKLKPKEAIKEDLGCSPDWRDMMLMRSWFDYNEYEIPDDIERRLGLTG</sequence>
<evidence type="ECO:0000259" key="1">
    <source>
        <dbReference type="Pfam" id="PF04466"/>
    </source>
</evidence>